<dbReference type="GO" id="GO:0005634">
    <property type="term" value="C:nucleus"/>
    <property type="evidence" value="ECO:0007669"/>
    <property type="project" value="TreeGrafter"/>
</dbReference>
<keyword evidence="4" id="KW-0805">Transcription regulation</keyword>
<evidence type="ECO:0000313" key="10">
    <source>
        <dbReference type="EMBL" id="GMS92736.1"/>
    </source>
</evidence>
<reference evidence="10" key="1">
    <citation type="submission" date="2023-10" db="EMBL/GenBank/DDBJ databases">
        <title>Genome assembly of Pristionchus species.</title>
        <authorList>
            <person name="Yoshida K."/>
            <person name="Sommer R.J."/>
        </authorList>
    </citation>
    <scope>NUCLEOTIDE SEQUENCE</scope>
    <source>
        <strain evidence="10">RS0144</strain>
    </source>
</reference>
<evidence type="ECO:0000256" key="5">
    <source>
        <dbReference type="ARBA" id="ARBA00023125"/>
    </source>
</evidence>
<organism evidence="10 11">
    <name type="scientific">Pristionchus entomophagus</name>
    <dbReference type="NCBI Taxonomy" id="358040"/>
    <lineage>
        <taxon>Eukaryota</taxon>
        <taxon>Metazoa</taxon>
        <taxon>Ecdysozoa</taxon>
        <taxon>Nematoda</taxon>
        <taxon>Chromadorea</taxon>
        <taxon>Rhabditida</taxon>
        <taxon>Rhabditina</taxon>
        <taxon>Diplogasteromorpha</taxon>
        <taxon>Diplogasteroidea</taxon>
        <taxon>Neodiplogasteridae</taxon>
        <taxon>Pristionchus</taxon>
    </lineage>
</organism>
<proteinExistence type="predicted"/>
<feature type="non-terminal residue" evidence="10">
    <location>
        <position position="76"/>
    </location>
</feature>
<keyword evidence="11" id="KW-1185">Reference proteome</keyword>
<sequence>MSVNCLICGRPTAVVHLGIDACRACTVFYRRTRKLRDRLTCVNGDRTCRGYLKRLFSCRKCRLDRFEEAMKAGNGK</sequence>
<evidence type="ECO:0000256" key="6">
    <source>
        <dbReference type="ARBA" id="ARBA00023163"/>
    </source>
</evidence>
<dbReference type="PROSITE" id="PS51030">
    <property type="entry name" value="NUCLEAR_REC_DBD_2"/>
    <property type="match status" value="1"/>
</dbReference>
<comment type="caution">
    <text evidence="10">The sequence shown here is derived from an EMBL/GenBank/DDBJ whole genome shotgun (WGS) entry which is preliminary data.</text>
</comment>
<dbReference type="AlphaFoldDB" id="A0AAV5TGV4"/>
<dbReference type="PRINTS" id="PR00047">
    <property type="entry name" value="STROIDFINGER"/>
</dbReference>
<dbReference type="Gene3D" id="3.30.50.10">
    <property type="entry name" value="Erythroid Transcription Factor GATA-1, subunit A"/>
    <property type="match status" value="1"/>
</dbReference>
<keyword evidence="3" id="KW-0862">Zinc</keyword>
<dbReference type="Proteomes" id="UP001432027">
    <property type="component" value="Unassembled WGS sequence"/>
</dbReference>
<dbReference type="GO" id="GO:0008270">
    <property type="term" value="F:zinc ion binding"/>
    <property type="evidence" value="ECO:0007669"/>
    <property type="project" value="UniProtKB-KW"/>
</dbReference>
<dbReference type="GO" id="GO:0003700">
    <property type="term" value="F:DNA-binding transcription factor activity"/>
    <property type="evidence" value="ECO:0007669"/>
    <property type="project" value="InterPro"/>
</dbReference>
<keyword evidence="5" id="KW-0238">DNA-binding</keyword>
<dbReference type="Pfam" id="PF00105">
    <property type="entry name" value="zf-C4"/>
    <property type="match status" value="1"/>
</dbReference>
<accession>A0AAV5TGV4</accession>
<evidence type="ECO:0000256" key="1">
    <source>
        <dbReference type="ARBA" id="ARBA00022723"/>
    </source>
</evidence>
<evidence type="ECO:0000256" key="2">
    <source>
        <dbReference type="ARBA" id="ARBA00022771"/>
    </source>
</evidence>
<keyword evidence="2" id="KW-0863">Zinc-finger</keyword>
<dbReference type="InterPro" id="IPR001628">
    <property type="entry name" value="Znf_hrmn_rcpt"/>
</dbReference>
<dbReference type="EMBL" id="BTSX01000004">
    <property type="protein sequence ID" value="GMS92736.1"/>
    <property type="molecule type" value="Genomic_DNA"/>
</dbReference>
<feature type="domain" description="Nuclear receptor" evidence="9">
    <location>
        <begin position="2"/>
        <end position="76"/>
    </location>
</feature>
<keyword evidence="6" id="KW-0804">Transcription</keyword>
<name>A0AAV5TGV4_9BILA</name>
<evidence type="ECO:0000256" key="4">
    <source>
        <dbReference type="ARBA" id="ARBA00023015"/>
    </source>
</evidence>
<gene>
    <name evidence="10" type="ORF">PENTCL1PPCAC_14911</name>
</gene>
<dbReference type="PANTHER" id="PTHR46011:SF6">
    <property type="entry name" value="HIGH ZINC ACTIVATED NUCLEAR RECEPTOR PROTEIN"/>
    <property type="match status" value="1"/>
</dbReference>
<evidence type="ECO:0000313" key="11">
    <source>
        <dbReference type="Proteomes" id="UP001432027"/>
    </source>
</evidence>
<dbReference type="SMART" id="SM00399">
    <property type="entry name" value="ZnF_C4"/>
    <property type="match status" value="1"/>
</dbReference>
<evidence type="ECO:0000256" key="7">
    <source>
        <dbReference type="ARBA" id="ARBA00023170"/>
    </source>
</evidence>
<evidence type="ECO:0000256" key="8">
    <source>
        <dbReference type="ARBA" id="ARBA00023242"/>
    </source>
</evidence>
<dbReference type="PANTHER" id="PTHR46011">
    <property type="entry name" value="NUCLEAR HORMONE RECEPTOR FAMILY MEMBER NHR-86-RELATED"/>
    <property type="match status" value="1"/>
</dbReference>
<evidence type="ECO:0000256" key="3">
    <source>
        <dbReference type="ARBA" id="ARBA00022833"/>
    </source>
</evidence>
<dbReference type="GO" id="GO:0043565">
    <property type="term" value="F:sequence-specific DNA binding"/>
    <property type="evidence" value="ECO:0007669"/>
    <property type="project" value="InterPro"/>
</dbReference>
<protein>
    <recommendedName>
        <fullName evidence="9">Nuclear receptor domain-containing protein</fullName>
    </recommendedName>
</protein>
<dbReference type="SUPFAM" id="SSF57716">
    <property type="entry name" value="Glucocorticoid receptor-like (DNA-binding domain)"/>
    <property type="match status" value="1"/>
</dbReference>
<keyword evidence="1" id="KW-0479">Metal-binding</keyword>
<keyword evidence="8" id="KW-0539">Nucleus</keyword>
<keyword evidence="7" id="KW-0675">Receptor</keyword>
<evidence type="ECO:0000259" key="9">
    <source>
        <dbReference type="PROSITE" id="PS51030"/>
    </source>
</evidence>
<dbReference type="InterPro" id="IPR013088">
    <property type="entry name" value="Znf_NHR/GATA"/>
</dbReference>